<name>A0ABZ3FU99_9ACTN</name>
<keyword evidence="3" id="KW-1185">Reference proteome</keyword>
<organism evidence="2 3">
    <name type="scientific">Ammonicoccus fulvus</name>
    <dbReference type="NCBI Taxonomy" id="3138240"/>
    <lineage>
        <taxon>Bacteria</taxon>
        <taxon>Bacillati</taxon>
        <taxon>Actinomycetota</taxon>
        <taxon>Actinomycetes</taxon>
        <taxon>Propionibacteriales</taxon>
        <taxon>Propionibacteriaceae</taxon>
        <taxon>Ammonicoccus</taxon>
    </lineage>
</organism>
<sequence>MRLAVIGAVAAVLASAGSWYLLERRGGLAALTGAATEVMSREDFTDTLVWGAEGTLPTNSPWWLAVLAPHTTTPFDLVFTLGIALAVLGVTLTLALVAPRFLRPVAIFGSLPLTLYALHLLLLAAPWLPETGWPAFGLHVVVLAVFALVWRHFFPRGPLEQVLWWSAHAVEDRIAPRRRIR</sequence>
<evidence type="ECO:0000313" key="2">
    <source>
        <dbReference type="EMBL" id="XAN08664.1"/>
    </source>
</evidence>
<feature type="transmembrane region" description="Helical" evidence="1">
    <location>
        <begin position="133"/>
        <end position="150"/>
    </location>
</feature>
<evidence type="ECO:0000256" key="1">
    <source>
        <dbReference type="SAM" id="Phobius"/>
    </source>
</evidence>
<feature type="transmembrane region" description="Helical" evidence="1">
    <location>
        <begin position="105"/>
        <end position="127"/>
    </location>
</feature>
<evidence type="ECO:0008006" key="4">
    <source>
        <dbReference type="Google" id="ProtNLM"/>
    </source>
</evidence>
<proteinExistence type="predicted"/>
<accession>A0ABZ3FU99</accession>
<feature type="transmembrane region" description="Helical" evidence="1">
    <location>
        <begin position="77"/>
        <end position="98"/>
    </location>
</feature>
<reference evidence="2 3" key="1">
    <citation type="submission" date="2024-04" db="EMBL/GenBank/DDBJ databases">
        <title>Isolation of an actinomycete strain from pig manure.</title>
        <authorList>
            <person name="Gong T."/>
            <person name="Yu Z."/>
            <person name="An M."/>
            <person name="Wei C."/>
            <person name="Yang W."/>
            <person name="Liu L."/>
        </authorList>
    </citation>
    <scope>NUCLEOTIDE SEQUENCE [LARGE SCALE GENOMIC DNA]</scope>
    <source>
        <strain evidence="2 3">ZF39</strain>
    </source>
</reference>
<dbReference type="EMBL" id="CP154795">
    <property type="protein sequence ID" value="XAN08664.1"/>
    <property type="molecule type" value="Genomic_DNA"/>
</dbReference>
<dbReference type="RefSeq" id="WP_425310091.1">
    <property type="nucleotide sequence ID" value="NZ_CP154795.1"/>
</dbReference>
<gene>
    <name evidence="2" type="ORF">AADG42_15575</name>
</gene>
<keyword evidence="1" id="KW-0472">Membrane</keyword>
<keyword evidence="1" id="KW-1133">Transmembrane helix</keyword>
<dbReference type="Proteomes" id="UP001442841">
    <property type="component" value="Chromosome"/>
</dbReference>
<evidence type="ECO:0000313" key="3">
    <source>
        <dbReference type="Proteomes" id="UP001442841"/>
    </source>
</evidence>
<keyword evidence="1" id="KW-0812">Transmembrane</keyword>
<protein>
    <recommendedName>
        <fullName evidence="4">DUF418 domain-containing protein</fullName>
    </recommendedName>
</protein>